<comment type="catalytic activity">
    <reaction evidence="20">
        <text>Zn(2+)(in) + 2 H(+)(out) = Zn(2+)(out) + 2 H(+)(in)</text>
        <dbReference type="Rhea" id="RHEA:72627"/>
        <dbReference type="ChEBI" id="CHEBI:15378"/>
        <dbReference type="ChEBI" id="CHEBI:29105"/>
    </reaction>
</comment>
<dbReference type="GO" id="GO:0012507">
    <property type="term" value="C:ER to Golgi transport vesicle membrane"/>
    <property type="evidence" value="ECO:0007669"/>
    <property type="project" value="UniProtKB-SubCell"/>
</dbReference>
<dbReference type="InterPro" id="IPR002524">
    <property type="entry name" value="Cation_efflux"/>
</dbReference>
<evidence type="ECO:0000256" key="16">
    <source>
        <dbReference type="ARBA" id="ARBA00038531"/>
    </source>
</evidence>
<dbReference type="GO" id="GO:0005385">
    <property type="term" value="F:zinc ion transmembrane transporter activity"/>
    <property type="evidence" value="ECO:0007669"/>
    <property type="project" value="InterPro"/>
</dbReference>
<evidence type="ECO:0000256" key="19">
    <source>
        <dbReference type="ARBA" id="ARBA00042217"/>
    </source>
</evidence>
<evidence type="ECO:0000256" key="22">
    <source>
        <dbReference type="SAM" id="Phobius"/>
    </source>
</evidence>
<dbReference type="GO" id="GO:0015297">
    <property type="term" value="F:antiporter activity"/>
    <property type="evidence" value="ECO:0007669"/>
    <property type="project" value="UniProtKB-KW"/>
</dbReference>
<feature type="transmembrane region" description="Helical" evidence="22">
    <location>
        <begin position="336"/>
        <end position="357"/>
    </location>
</feature>
<proteinExistence type="inferred from homology"/>
<feature type="transmembrane region" description="Helical" evidence="22">
    <location>
        <begin position="615"/>
        <end position="636"/>
    </location>
</feature>
<dbReference type="Gene3D" id="1.20.1510.10">
    <property type="entry name" value="Cation efflux protein transmembrane domain"/>
    <property type="match status" value="1"/>
</dbReference>
<feature type="transmembrane region" description="Helical" evidence="22">
    <location>
        <begin position="140"/>
        <end position="158"/>
    </location>
</feature>
<accession>A0AAN8K343</accession>
<feature type="transmembrane region" description="Helical" evidence="22">
    <location>
        <begin position="199"/>
        <end position="218"/>
    </location>
</feature>
<dbReference type="PANTHER" id="PTHR45755:SF1">
    <property type="entry name" value="PROTON-COUPLED ZINC ANTIPORTER SLC30A5"/>
    <property type="match status" value="1"/>
</dbReference>
<dbReference type="Pfam" id="PF01545">
    <property type="entry name" value="Cation_efflux"/>
    <property type="match status" value="1"/>
</dbReference>
<feature type="domain" description="Cation efflux protein transmembrane" evidence="23">
    <location>
        <begin position="412"/>
        <end position="672"/>
    </location>
</feature>
<evidence type="ECO:0000256" key="20">
    <source>
        <dbReference type="ARBA" id="ARBA00048349"/>
    </source>
</evidence>
<feature type="transmembrane region" description="Helical" evidence="22">
    <location>
        <begin position="21"/>
        <end position="42"/>
    </location>
</feature>
<feature type="transmembrane region" description="Helical" evidence="22">
    <location>
        <begin position="412"/>
        <end position="432"/>
    </location>
</feature>
<feature type="region of interest" description="Disordered" evidence="21">
    <location>
        <begin position="541"/>
        <end position="607"/>
    </location>
</feature>
<organism evidence="24 25">
    <name type="scientific">Patella caerulea</name>
    <name type="common">Rayed Mediterranean limpet</name>
    <dbReference type="NCBI Taxonomy" id="87958"/>
    <lineage>
        <taxon>Eukaryota</taxon>
        <taxon>Metazoa</taxon>
        <taxon>Spiralia</taxon>
        <taxon>Lophotrochozoa</taxon>
        <taxon>Mollusca</taxon>
        <taxon>Gastropoda</taxon>
        <taxon>Patellogastropoda</taxon>
        <taxon>Patelloidea</taxon>
        <taxon>Patellidae</taxon>
        <taxon>Patella</taxon>
    </lineage>
</organism>
<evidence type="ECO:0000256" key="4">
    <source>
        <dbReference type="ARBA" id="ARBA00004638"/>
    </source>
</evidence>
<dbReference type="InterPro" id="IPR045316">
    <property type="entry name" value="Msc2-like"/>
</dbReference>
<evidence type="ECO:0000256" key="5">
    <source>
        <dbReference type="ARBA" id="ARBA00008873"/>
    </source>
</evidence>
<keyword evidence="15 22" id="KW-0472">Membrane</keyword>
<keyword evidence="11" id="KW-0864">Zinc transport</keyword>
<gene>
    <name evidence="24" type="ORF">SNE40_004498</name>
</gene>
<dbReference type="EMBL" id="JAZGQO010000003">
    <property type="protein sequence ID" value="KAK6188293.1"/>
    <property type="molecule type" value="Genomic_DNA"/>
</dbReference>
<comment type="subunit">
    <text evidence="16">Heterodimer with SLC30A6/ZNT6; form a functional zinc ion transmembrane transporter.</text>
</comment>
<keyword evidence="9" id="KW-0479">Metal-binding</keyword>
<feature type="transmembrane region" description="Helical" evidence="22">
    <location>
        <begin position="295"/>
        <end position="316"/>
    </location>
</feature>
<evidence type="ECO:0000256" key="11">
    <source>
        <dbReference type="ARBA" id="ARBA00022906"/>
    </source>
</evidence>
<dbReference type="GO" id="GO:0006882">
    <property type="term" value="P:intracellular zinc ion homeostasis"/>
    <property type="evidence" value="ECO:0007669"/>
    <property type="project" value="InterPro"/>
</dbReference>
<dbReference type="GO" id="GO:1904257">
    <property type="term" value="P:zinc ion import into Golgi lumen"/>
    <property type="evidence" value="ECO:0007669"/>
    <property type="project" value="TreeGrafter"/>
</dbReference>
<keyword evidence="10" id="KW-0862">Zinc</keyword>
<evidence type="ECO:0000256" key="1">
    <source>
        <dbReference type="ARBA" id="ARBA00004166"/>
    </source>
</evidence>
<keyword evidence="25" id="KW-1185">Reference proteome</keyword>
<feature type="compositionally biased region" description="Basic residues" evidence="21">
    <location>
        <begin position="573"/>
        <end position="599"/>
    </location>
</feature>
<keyword evidence="14" id="KW-0406">Ion transport</keyword>
<evidence type="ECO:0000256" key="12">
    <source>
        <dbReference type="ARBA" id="ARBA00022989"/>
    </source>
</evidence>
<dbReference type="GO" id="GO:0046872">
    <property type="term" value="F:metal ion binding"/>
    <property type="evidence" value="ECO:0007669"/>
    <property type="project" value="UniProtKB-KW"/>
</dbReference>
<feature type="transmembrane region" description="Helical" evidence="22">
    <location>
        <begin position="642"/>
        <end position="664"/>
    </location>
</feature>
<feature type="transmembrane region" description="Helical" evidence="22">
    <location>
        <begin position="514"/>
        <end position="533"/>
    </location>
</feature>
<dbReference type="SUPFAM" id="SSF161111">
    <property type="entry name" value="Cation efflux protein transmembrane domain-like"/>
    <property type="match status" value="1"/>
</dbReference>
<feature type="transmembrane region" description="Helical" evidence="22">
    <location>
        <begin position="444"/>
        <end position="462"/>
    </location>
</feature>
<dbReference type="InterPro" id="IPR027469">
    <property type="entry name" value="Cation_efflux_TMD_sf"/>
</dbReference>
<dbReference type="AlphaFoldDB" id="A0AAN8K343"/>
<evidence type="ECO:0000259" key="23">
    <source>
        <dbReference type="Pfam" id="PF01545"/>
    </source>
</evidence>
<protein>
    <recommendedName>
        <fullName evidence="17">Proton-coupled zinc antiporter SLC30A5</fullName>
    </recommendedName>
    <alternativeName>
        <fullName evidence="19">Solute carrier family 30 member 5</fullName>
    </alternativeName>
    <alternativeName>
        <fullName evidence="18">Zinc transporter 5</fullName>
    </alternativeName>
</protein>
<evidence type="ECO:0000256" key="6">
    <source>
        <dbReference type="ARBA" id="ARBA00022448"/>
    </source>
</evidence>
<sequence length="790" mass="87149">MSDAYNGNILPGRAIYRSSDLSLYFGLLIVSKFLRSVGLFIAYDLLKLVPVVQFLFFVKLGTAVPLLFLQKPFGSGRRLNAAQWFRVGRHALFGSILGLLWLFGLTLCGPLRTILLYEHSDVVVIAGATALFVSNSGGPAKLRGAVFFIIAVIALLLFDHDEKLDLMSDHEANEDIHRTVISHVFYHLVNLVGWSDHKGGVVLMFIALCLQVGFNTASKKLSVEIGGAKRLHSLSTLVSSALLLPWAGFIYLTRETDIQSTTYLIFPFVLVILFVFILDYYIEAVSINHLNQSKTALYGSIIMFISAVILSTTWNHPYVAHITTMHKLKEIITEDHVLSGGVVFSVIVFMFATRLLVSQSKSTRGSFIGYSPAGVPLYTFAGDALHRTSQSVLIVMKNGLRQILEESDSRRIFYFLCINLGFTFVELIYGVWTNSLGLISDGFHMLFDCSALVMGLYASIMARWKPTRIFSFGYDRVEVLSGFINGLFLVVIAIFVFSEAVGRLFEPPEISTERLLIVSVVGLLVNLIGIFAFSGSHGHSHGGHGHSHGAKPARDQCSSHGGHGHSHGGQNHGHSHGGHSHGGHSHGSHSHGGHGHSHGGHVEEPAHHNTNMEGVFLHVLADTLGSVGVIISTLLIENFGWNIADPLCSLFIATMILLSVAPLLKATSVILLLRTPNHLETDLSLALEKIIHIEGVIGYRDPHFWSHTSTKVMGMLHIQVTPDTPEQKIVTQVTSILKELGIQNIMVQIEKELYYYHLSGLNSSFDQMLDYTQNFQKLQYVEPSNRIKAI</sequence>
<evidence type="ECO:0000256" key="18">
    <source>
        <dbReference type="ARBA" id="ARBA00042038"/>
    </source>
</evidence>
<keyword evidence="12 22" id="KW-1133">Transmembrane helix</keyword>
<dbReference type="GO" id="GO:0032580">
    <property type="term" value="C:Golgi cisterna membrane"/>
    <property type="evidence" value="ECO:0007669"/>
    <property type="project" value="UniProtKB-SubCell"/>
</dbReference>
<reference evidence="24 25" key="1">
    <citation type="submission" date="2024-01" db="EMBL/GenBank/DDBJ databases">
        <title>The genome of the rayed Mediterranean limpet Patella caerulea (Linnaeus, 1758).</title>
        <authorList>
            <person name="Anh-Thu Weber A."/>
            <person name="Halstead-Nussloch G."/>
        </authorList>
    </citation>
    <scope>NUCLEOTIDE SEQUENCE [LARGE SCALE GENOMIC DNA]</scope>
    <source>
        <strain evidence="24">AATW-2023a</strain>
        <tissue evidence="24">Whole specimen</tissue>
    </source>
</reference>
<keyword evidence="7" id="KW-0050">Antiport</keyword>
<name>A0AAN8K343_PATCE</name>
<feature type="transmembrane region" description="Helical" evidence="22">
    <location>
        <begin position="114"/>
        <end position="133"/>
    </location>
</feature>
<comment type="similarity">
    <text evidence="5">Belongs to the cation diffusion facilitator (CDF) transporter (TC 2.A.4) family. SLC30A subfamily.</text>
</comment>
<comment type="subcellular location">
    <subcellularLocation>
        <location evidence="3">Cytoplasmic vesicle</location>
        <location evidence="3">COPII-coated vesicle membrane</location>
        <topology evidence="3">Multi-pass membrane protein</topology>
    </subcellularLocation>
    <subcellularLocation>
        <location evidence="4">Cytoplasmic vesicle</location>
        <location evidence="4">Secretory vesicle membrane</location>
        <topology evidence="4">Multi-pass membrane protein</topology>
    </subcellularLocation>
    <subcellularLocation>
        <location evidence="2">Golgi apparatus</location>
        <location evidence="2">Golgi stack membrane</location>
        <topology evidence="2">Multi-pass membrane protein</topology>
    </subcellularLocation>
    <subcellularLocation>
        <location evidence="1">Golgi apparatus</location>
        <location evidence="1">trans-Golgi network membrane</location>
        <topology evidence="1">Multi-pass membrane protein</topology>
    </subcellularLocation>
</comment>
<evidence type="ECO:0000256" key="3">
    <source>
        <dbReference type="ARBA" id="ARBA00004557"/>
    </source>
</evidence>
<evidence type="ECO:0000256" key="21">
    <source>
        <dbReference type="SAM" id="MobiDB-lite"/>
    </source>
</evidence>
<evidence type="ECO:0000256" key="17">
    <source>
        <dbReference type="ARBA" id="ARBA00040846"/>
    </source>
</evidence>
<evidence type="ECO:0000256" key="15">
    <source>
        <dbReference type="ARBA" id="ARBA00023136"/>
    </source>
</evidence>
<evidence type="ECO:0000256" key="10">
    <source>
        <dbReference type="ARBA" id="ARBA00022833"/>
    </source>
</evidence>
<keyword evidence="6" id="KW-0813">Transport</keyword>
<feature type="transmembrane region" description="Helical" evidence="22">
    <location>
        <begin position="264"/>
        <end position="283"/>
    </location>
</feature>
<feature type="transmembrane region" description="Helical" evidence="22">
    <location>
        <begin position="90"/>
        <end position="108"/>
    </location>
</feature>
<evidence type="ECO:0000256" key="8">
    <source>
        <dbReference type="ARBA" id="ARBA00022692"/>
    </source>
</evidence>
<evidence type="ECO:0000313" key="24">
    <source>
        <dbReference type="EMBL" id="KAK6188293.1"/>
    </source>
</evidence>
<evidence type="ECO:0000256" key="7">
    <source>
        <dbReference type="ARBA" id="ARBA00022449"/>
    </source>
</evidence>
<dbReference type="Proteomes" id="UP001347796">
    <property type="component" value="Unassembled WGS sequence"/>
</dbReference>
<evidence type="ECO:0000256" key="13">
    <source>
        <dbReference type="ARBA" id="ARBA00023034"/>
    </source>
</evidence>
<evidence type="ECO:0000256" key="2">
    <source>
        <dbReference type="ARBA" id="ARBA00004205"/>
    </source>
</evidence>
<evidence type="ECO:0000313" key="25">
    <source>
        <dbReference type="Proteomes" id="UP001347796"/>
    </source>
</evidence>
<feature type="transmembrane region" description="Helical" evidence="22">
    <location>
        <begin position="483"/>
        <end position="502"/>
    </location>
</feature>
<evidence type="ECO:0000256" key="14">
    <source>
        <dbReference type="ARBA" id="ARBA00023065"/>
    </source>
</evidence>
<comment type="caution">
    <text evidence="24">The sequence shown here is derived from an EMBL/GenBank/DDBJ whole genome shotgun (WGS) entry which is preliminary data.</text>
</comment>
<dbReference type="NCBIfam" id="TIGR01297">
    <property type="entry name" value="CDF"/>
    <property type="match status" value="1"/>
</dbReference>
<feature type="compositionally biased region" description="Basic residues" evidence="21">
    <location>
        <begin position="541"/>
        <end position="551"/>
    </location>
</feature>
<feature type="transmembrane region" description="Helical" evidence="22">
    <location>
        <begin position="48"/>
        <end position="69"/>
    </location>
</feature>
<keyword evidence="8 22" id="KW-0812">Transmembrane</keyword>
<dbReference type="InterPro" id="IPR058533">
    <property type="entry name" value="Cation_efflux_TM"/>
</dbReference>
<dbReference type="PANTHER" id="PTHR45755">
    <property type="match status" value="1"/>
</dbReference>
<keyword evidence="13" id="KW-0333">Golgi apparatus</keyword>
<evidence type="ECO:0000256" key="9">
    <source>
        <dbReference type="ARBA" id="ARBA00022723"/>
    </source>
</evidence>
<feature type="transmembrane region" description="Helical" evidence="22">
    <location>
        <begin position="230"/>
        <end position="252"/>
    </location>
</feature>